<dbReference type="EMBL" id="NPDY01000003">
    <property type="protein sequence ID" value="PJZ70441.1"/>
    <property type="molecule type" value="Genomic_DNA"/>
</dbReference>
<evidence type="ECO:0000313" key="1">
    <source>
        <dbReference type="EMBL" id="PJZ70441.1"/>
    </source>
</evidence>
<sequence>MKQGSEEFDVCIIGSGPNGLAAASVLAQAGASVLILEAAETFGGGTRTGELTLPGFRHDICSGAHPMGVLSPYLKTLPLEKFGLRWIEPPASVAHPLDGEPAVLLRKSTEETAENLGIDKAAYLRLVEPFLRNPDGLIEDALAPLRIPKNPFLLARFGMLGLRPAQSFAKSRFKGQRAKALFAGCAGHSILSFDQPLTTAIGLLFLLTGHMRSWPIVEGGSQMITESLVGYLKSLKVEMRSGNAVSDINELPRSRVVLFDTSPAQVTRIAQKILPVSYIRRLQSYKYGPGVFKIDWALSGQIPWSDPKCIEASTVHLGGTLEEIAFAESEVWKGRHPEKPYALVIQQSQFDEGRAPKGKHTGYAYCHVPNGSRVDLTEVLENQIERFAPGFKDLILARHTMNTGDLEKYNENYIGGAITGGAADITQAFFRPVFRLNPYSTPNPHLFLCSASTPPGGGVHGMCGYYAAKSILKKLPSIGLLKTY</sequence>
<keyword evidence="3" id="KW-1185">Reference proteome</keyword>
<dbReference type="Gene3D" id="3.50.50.60">
    <property type="entry name" value="FAD/NAD(P)-binding domain"/>
    <property type="match status" value="1"/>
</dbReference>
<dbReference type="Proteomes" id="UP000231990">
    <property type="component" value="Unassembled WGS sequence"/>
</dbReference>
<dbReference type="PANTHER" id="PTHR10668:SF105">
    <property type="entry name" value="DEHYDROGENASE-RELATED"/>
    <property type="match status" value="1"/>
</dbReference>
<dbReference type="EMBL" id="NPDZ01000002">
    <property type="protein sequence ID" value="PJZ74277.1"/>
    <property type="molecule type" value="Genomic_DNA"/>
</dbReference>
<dbReference type="PANTHER" id="PTHR10668">
    <property type="entry name" value="PHYTOENE DEHYDROGENASE"/>
    <property type="match status" value="1"/>
</dbReference>
<dbReference type="InterPro" id="IPR036188">
    <property type="entry name" value="FAD/NAD-bd_sf"/>
</dbReference>
<evidence type="ECO:0000313" key="4">
    <source>
        <dbReference type="Proteomes" id="UP000231990"/>
    </source>
</evidence>
<comment type="caution">
    <text evidence="2">The sequence shown here is derived from an EMBL/GenBank/DDBJ whole genome shotgun (WGS) entry which is preliminary data.</text>
</comment>
<dbReference type="RefSeq" id="WP_100713010.1">
    <property type="nucleotide sequence ID" value="NZ_NPDY01000003.1"/>
</dbReference>
<evidence type="ECO:0000313" key="3">
    <source>
        <dbReference type="Proteomes" id="UP000231962"/>
    </source>
</evidence>
<organism evidence="2 4">
    <name type="scientific">Leptospira perolatii</name>
    <dbReference type="NCBI Taxonomy" id="2023191"/>
    <lineage>
        <taxon>Bacteria</taxon>
        <taxon>Pseudomonadati</taxon>
        <taxon>Spirochaetota</taxon>
        <taxon>Spirochaetia</taxon>
        <taxon>Leptospirales</taxon>
        <taxon>Leptospiraceae</taxon>
        <taxon>Leptospira</taxon>
    </lineage>
</organism>
<dbReference type="Pfam" id="PF13450">
    <property type="entry name" value="NAD_binding_8"/>
    <property type="match status" value="1"/>
</dbReference>
<dbReference type="OrthoDB" id="9814556at2"/>
<gene>
    <name evidence="1" type="ORF">CH360_05460</name>
    <name evidence="2" type="ORF">CH373_05040</name>
</gene>
<dbReference type="SUPFAM" id="SSF51905">
    <property type="entry name" value="FAD/NAD(P)-binding domain"/>
    <property type="match status" value="1"/>
</dbReference>
<dbReference type="Proteomes" id="UP000231962">
    <property type="component" value="Unassembled WGS sequence"/>
</dbReference>
<evidence type="ECO:0000313" key="2">
    <source>
        <dbReference type="EMBL" id="PJZ74277.1"/>
    </source>
</evidence>
<name>A0A2M9ZQB8_9LEPT</name>
<reference evidence="3 4" key="1">
    <citation type="submission" date="2017-07" db="EMBL/GenBank/DDBJ databases">
        <title>Leptospira spp. isolated from tropical soils.</title>
        <authorList>
            <person name="Thibeaux R."/>
            <person name="Iraola G."/>
            <person name="Ferres I."/>
            <person name="Bierque E."/>
            <person name="Girault D."/>
            <person name="Soupe-Gilbert M.-E."/>
            <person name="Picardeau M."/>
            <person name="Goarant C."/>
        </authorList>
    </citation>
    <scope>NUCLEOTIDE SEQUENCE [LARGE SCALE GENOMIC DNA]</scope>
    <source>
        <strain evidence="2 4">FH1-B-B1</strain>
        <strain evidence="1 3">FH1-B-C1</strain>
    </source>
</reference>
<accession>A0A2M9ZQB8</accession>
<dbReference type="AlphaFoldDB" id="A0A2M9ZQB8"/>
<proteinExistence type="predicted"/>
<protein>
    <submittedName>
        <fullName evidence="2">FAD-dependent oxidoreductase</fullName>
    </submittedName>
</protein>